<keyword evidence="3" id="KW-1185">Reference proteome</keyword>
<name>A0AAQ3L179_9LILI</name>
<accession>A0AAQ3L179</accession>
<proteinExistence type="predicted"/>
<dbReference type="Proteomes" id="UP001327560">
    <property type="component" value="Chromosome 8"/>
</dbReference>
<feature type="compositionally biased region" description="Gly residues" evidence="1">
    <location>
        <begin position="103"/>
        <end position="112"/>
    </location>
</feature>
<sequence>MVDVEISPLARLFVARVFAHDVADNLQVLSIDFIDEEFVDACVGISHTRVEGKACCRALATTLRVPQRWRRPDRCLPAAARCRRLGGAWWRSRRRDGPSTLWDGGGEGGEKM</sequence>
<organism evidence="2 3">
    <name type="scientific">Canna indica</name>
    <name type="common">Indian-shot</name>
    <dbReference type="NCBI Taxonomy" id="4628"/>
    <lineage>
        <taxon>Eukaryota</taxon>
        <taxon>Viridiplantae</taxon>
        <taxon>Streptophyta</taxon>
        <taxon>Embryophyta</taxon>
        <taxon>Tracheophyta</taxon>
        <taxon>Spermatophyta</taxon>
        <taxon>Magnoliopsida</taxon>
        <taxon>Liliopsida</taxon>
        <taxon>Zingiberales</taxon>
        <taxon>Cannaceae</taxon>
        <taxon>Canna</taxon>
    </lineage>
</organism>
<evidence type="ECO:0000313" key="2">
    <source>
        <dbReference type="EMBL" id="WOL18369.1"/>
    </source>
</evidence>
<dbReference type="AlphaFoldDB" id="A0AAQ3L179"/>
<gene>
    <name evidence="2" type="ORF">Cni_G27164</name>
</gene>
<protein>
    <submittedName>
        <fullName evidence="2">Uncharacterized protein</fullName>
    </submittedName>
</protein>
<evidence type="ECO:0000256" key="1">
    <source>
        <dbReference type="SAM" id="MobiDB-lite"/>
    </source>
</evidence>
<feature type="region of interest" description="Disordered" evidence="1">
    <location>
        <begin position="93"/>
        <end position="112"/>
    </location>
</feature>
<dbReference type="EMBL" id="CP136897">
    <property type="protein sequence ID" value="WOL18369.1"/>
    <property type="molecule type" value="Genomic_DNA"/>
</dbReference>
<reference evidence="2 3" key="1">
    <citation type="submission" date="2023-10" db="EMBL/GenBank/DDBJ databases">
        <title>Chromosome-scale genome assembly provides insights into flower coloration mechanisms of Canna indica.</title>
        <authorList>
            <person name="Li C."/>
        </authorList>
    </citation>
    <scope>NUCLEOTIDE SEQUENCE [LARGE SCALE GENOMIC DNA]</scope>
    <source>
        <tissue evidence="2">Flower</tissue>
    </source>
</reference>
<evidence type="ECO:0000313" key="3">
    <source>
        <dbReference type="Proteomes" id="UP001327560"/>
    </source>
</evidence>